<dbReference type="PANTHER" id="PTHR43591:SF50">
    <property type="entry name" value="METHYLTRANSFERASE DOMAIN-CONTAINING PROTEIN-RELATED"/>
    <property type="match status" value="1"/>
</dbReference>
<keyword evidence="2" id="KW-0808">Transferase</keyword>
<dbReference type="Pfam" id="PF13649">
    <property type="entry name" value="Methyltransf_25"/>
    <property type="match status" value="1"/>
</dbReference>
<dbReference type="SUPFAM" id="SSF53335">
    <property type="entry name" value="S-adenosyl-L-methionine-dependent methyltransferases"/>
    <property type="match status" value="1"/>
</dbReference>
<sequence length="376" mass="42462">MIGGLATPGTSSHQPFHAGILHWKGQKCKPVKYAEILNWLPSTLNAHVRAHVKSCIKLTESIPKGRRMRQSQLHGWRYIKSPRSSHSSTETTSTETKPIYHQFTSMGNGKSRFLIHDNQEEVNRLHYQHEMLRQLVHGNYNAPVEDAFEKGGIKVLDVACGAGSWTLDMASTYASCQFVGTDISDNLLPKSGLPPNCEFLQADTLKGLPFADNTFDYVYQRMLGYSCSETEWNIVIAELIRVTKPGGWIELLEIDMAYERPGPSFEPLLKAVKAACDARGIFLGAHKRFPYYFGSFENVHLDALTIPFGWNGPIGQECAQNHRLAWLAMDHRLAPAMGLSREAYRQLVIKSVQEFAEYKTWLRLPYVYGMKPQKGN</sequence>
<evidence type="ECO:0000313" key="3">
    <source>
        <dbReference type="Proteomes" id="UP000274822"/>
    </source>
</evidence>
<dbReference type="InterPro" id="IPR041698">
    <property type="entry name" value="Methyltransf_25"/>
</dbReference>
<dbReference type="AlphaFoldDB" id="A0A433QME3"/>
<dbReference type="PANTHER" id="PTHR43591">
    <property type="entry name" value="METHYLTRANSFERASE"/>
    <property type="match status" value="1"/>
</dbReference>
<dbReference type="GO" id="GO:0032259">
    <property type="term" value="P:methylation"/>
    <property type="evidence" value="ECO:0007669"/>
    <property type="project" value="UniProtKB-KW"/>
</dbReference>
<protein>
    <submittedName>
        <fullName evidence="2">S-adenosyl-L-methionine-dependent methyltransferase</fullName>
    </submittedName>
</protein>
<evidence type="ECO:0000259" key="1">
    <source>
        <dbReference type="Pfam" id="PF13649"/>
    </source>
</evidence>
<organism evidence="2 3">
    <name type="scientific">Jimgerdemannia flammicorona</name>
    <dbReference type="NCBI Taxonomy" id="994334"/>
    <lineage>
        <taxon>Eukaryota</taxon>
        <taxon>Fungi</taxon>
        <taxon>Fungi incertae sedis</taxon>
        <taxon>Mucoromycota</taxon>
        <taxon>Mucoromycotina</taxon>
        <taxon>Endogonomycetes</taxon>
        <taxon>Endogonales</taxon>
        <taxon>Endogonaceae</taxon>
        <taxon>Jimgerdemannia</taxon>
    </lineage>
</organism>
<proteinExistence type="predicted"/>
<dbReference type="GO" id="GO:0008168">
    <property type="term" value="F:methyltransferase activity"/>
    <property type="evidence" value="ECO:0007669"/>
    <property type="project" value="UniProtKB-KW"/>
</dbReference>
<dbReference type="Proteomes" id="UP000274822">
    <property type="component" value="Unassembled WGS sequence"/>
</dbReference>
<reference evidence="2 3" key="1">
    <citation type="journal article" date="2018" name="New Phytol.">
        <title>Phylogenomics of Endogonaceae and evolution of mycorrhizas within Mucoromycota.</title>
        <authorList>
            <person name="Chang Y."/>
            <person name="Desiro A."/>
            <person name="Na H."/>
            <person name="Sandor L."/>
            <person name="Lipzen A."/>
            <person name="Clum A."/>
            <person name="Barry K."/>
            <person name="Grigoriev I.V."/>
            <person name="Martin F.M."/>
            <person name="Stajich J.E."/>
            <person name="Smith M.E."/>
            <person name="Bonito G."/>
            <person name="Spatafora J.W."/>
        </authorList>
    </citation>
    <scope>NUCLEOTIDE SEQUENCE [LARGE SCALE GENOMIC DNA]</scope>
    <source>
        <strain evidence="2 3">AD002</strain>
    </source>
</reference>
<dbReference type="CDD" id="cd02440">
    <property type="entry name" value="AdoMet_MTases"/>
    <property type="match status" value="1"/>
</dbReference>
<feature type="domain" description="Methyltransferase" evidence="1">
    <location>
        <begin position="155"/>
        <end position="247"/>
    </location>
</feature>
<dbReference type="EMBL" id="RBNJ01003416">
    <property type="protein sequence ID" value="RUS30952.1"/>
    <property type="molecule type" value="Genomic_DNA"/>
</dbReference>
<keyword evidence="3" id="KW-1185">Reference proteome</keyword>
<accession>A0A433QME3</accession>
<name>A0A433QME3_9FUNG</name>
<evidence type="ECO:0000313" key="2">
    <source>
        <dbReference type="EMBL" id="RUS30952.1"/>
    </source>
</evidence>
<comment type="caution">
    <text evidence="2">The sequence shown here is derived from an EMBL/GenBank/DDBJ whole genome shotgun (WGS) entry which is preliminary data.</text>
</comment>
<dbReference type="InterPro" id="IPR029063">
    <property type="entry name" value="SAM-dependent_MTases_sf"/>
</dbReference>
<keyword evidence="2" id="KW-0489">Methyltransferase</keyword>
<dbReference type="Gene3D" id="3.40.50.150">
    <property type="entry name" value="Vaccinia Virus protein VP39"/>
    <property type="match status" value="1"/>
</dbReference>
<gene>
    <name evidence="2" type="ORF">BC938DRAFT_478715</name>
</gene>